<evidence type="ECO:0000259" key="1">
    <source>
        <dbReference type="Pfam" id="PF17111"/>
    </source>
</evidence>
<dbReference type="Proteomes" id="UP000504636">
    <property type="component" value="Unplaced"/>
</dbReference>
<name>A0A6A6YJC4_9PEZI</name>
<feature type="non-terminal residue" evidence="2">
    <location>
        <position position="111"/>
    </location>
</feature>
<evidence type="ECO:0000313" key="3">
    <source>
        <dbReference type="Proteomes" id="UP000504636"/>
    </source>
</evidence>
<evidence type="ECO:0000313" key="2">
    <source>
        <dbReference type="EMBL" id="KAF2808623.1"/>
    </source>
</evidence>
<dbReference type="RefSeq" id="XP_033575587.1">
    <property type="nucleotide sequence ID" value="XM_033717961.1"/>
</dbReference>
<dbReference type="InterPro" id="IPR031348">
    <property type="entry name" value="PigL_N"/>
</dbReference>
<feature type="domain" description="Azaphilone pigments biosynthesis cluster protein L N-terminal" evidence="1">
    <location>
        <begin position="2"/>
        <end position="105"/>
    </location>
</feature>
<organism evidence="2">
    <name type="scientific">Mytilinidion resinicola</name>
    <dbReference type="NCBI Taxonomy" id="574789"/>
    <lineage>
        <taxon>Eukaryota</taxon>
        <taxon>Fungi</taxon>
        <taxon>Dikarya</taxon>
        <taxon>Ascomycota</taxon>
        <taxon>Pezizomycotina</taxon>
        <taxon>Dothideomycetes</taxon>
        <taxon>Pleosporomycetidae</taxon>
        <taxon>Mytilinidiales</taxon>
        <taxon>Mytilinidiaceae</taxon>
        <taxon>Mytilinidion</taxon>
    </lineage>
</organism>
<sequence>MADPLSIAASICGIASLAKTVVSKGYKYVKAVKDYREDVSRLFLEANILCGVLDRLSRMLEEGEEDEDEDQITSRISGIPNYVLVCQKTLNEILRVLNGFERKAVTANQGA</sequence>
<dbReference type="InterPro" id="IPR038305">
    <property type="entry name" value="HeLo_sf"/>
</dbReference>
<reference evidence="2 4" key="1">
    <citation type="journal article" date="2020" name="Stud. Mycol.">
        <title>101 Dothideomycetes genomes: a test case for predicting lifestyles and emergence of pathogens.</title>
        <authorList>
            <person name="Haridas S."/>
            <person name="Albert R."/>
            <person name="Binder M."/>
            <person name="Bloem J."/>
            <person name="Labutti K."/>
            <person name="Salamov A."/>
            <person name="Andreopoulos B."/>
            <person name="Baker S."/>
            <person name="Barry K."/>
            <person name="Bills G."/>
            <person name="Bluhm B."/>
            <person name="Cannon C."/>
            <person name="Castanera R."/>
            <person name="Culley D."/>
            <person name="Daum C."/>
            <person name="Ezra D."/>
            <person name="Gonzalez J."/>
            <person name="Henrissat B."/>
            <person name="Kuo A."/>
            <person name="Liang C."/>
            <person name="Lipzen A."/>
            <person name="Lutzoni F."/>
            <person name="Magnuson J."/>
            <person name="Mondo S."/>
            <person name="Nolan M."/>
            <person name="Ohm R."/>
            <person name="Pangilinan J."/>
            <person name="Park H.-J."/>
            <person name="Ramirez L."/>
            <person name="Alfaro M."/>
            <person name="Sun H."/>
            <person name="Tritt A."/>
            <person name="Yoshinaga Y."/>
            <person name="Zwiers L.-H."/>
            <person name="Turgeon B."/>
            <person name="Goodwin S."/>
            <person name="Spatafora J."/>
            <person name="Crous P."/>
            <person name="Grigoriev I."/>
        </authorList>
    </citation>
    <scope>NUCLEOTIDE SEQUENCE</scope>
    <source>
        <strain evidence="2 4">CBS 304.34</strain>
    </source>
</reference>
<dbReference type="OrthoDB" id="194358at2759"/>
<dbReference type="Gene3D" id="1.20.120.1020">
    <property type="entry name" value="Prion-inhibition and propagation, HeLo domain"/>
    <property type="match status" value="1"/>
</dbReference>
<dbReference type="GeneID" id="54458854"/>
<dbReference type="Pfam" id="PF17111">
    <property type="entry name" value="PigL_N"/>
    <property type="match status" value="1"/>
</dbReference>
<protein>
    <recommendedName>
        <fullName evidence="1">Azaphilone pigments biosynthesis cluster protein L N-terminal domain-containing protein</fullName>
    </recommendedName>
</protein>
<proteinExistence type="predicted"/>
<reference evidence="4" key="2">
    <citation type="submission" date="2020-04" db="EMBL/GenBank/DDBJ databases">
        <authorList>
            <consortium name="NCBI Genome Project"/>
        </authorList>
    </citation>
    <scope>NUCLEOTIDE SEQUENCE</scope>
    <source>
        <strain evidence="4">CBS 304.34</strain>
    </source>
</reference>
<evidence type="ECO:0000313" key="4">
    <source>
        <dbReference type="RefSeq" id="XP_033575587.1"/>
    </source>
</evidence>
<reference evidence="4" key="3">
    <citation type="submission" date="2025-04" db="UniProtKB">
        <authorList>
            <consortium name="RefSeq"/>
        </authorList>
    </citation>
    <scope>IDENTIFICATION</scope>
    <source>
        <strain evidence="4">CBS 304.34</strain>
    </source>
</reference>
<keyword evidence="3" id="KW-1185">Reference proteome</keyword>
<dbReference type="AlphaFoldDB" id="A0A6A6YJC4"/>
<gene>
    <name evidence="2 4" type="ORF">BDZ99DRAFT_446222</name>
</gene>
<dbReference type="EMBL" id="MU003703">
    <property type="protein sequence ID" value="KAF2808623.1"/>
    <property type="molecule type" value="Genomic_DNA"/>
</dbReference>
<accession>A0A6A6YJC4</accession>